<dbReference type="GO" id="GO:0043683">
    <property type="term" value="P:type IV pilus assembly"/>
    <property type="evidence" value="ECO:0007669"/>
    <property type="project" value="InterPro"/>
</dbReference>
<dbReference type="RefSeq" id="WP_152299622.1">
    <property type="nucleotide sequence ID" value="NZ_CP041166.1"/>
</dbReference>
<dbReference type="GO" id="GO:0043107">
    <property type="term" value="P:type IV pilus-dependent motility"/>
    <property type="evidence" value="ECO:0007669"/>
    <property type="project" value="InterPro"/>
</dbReference>
<evidence type="ECO:0008006" key="5">
    <source>
        <dbReference type="Google" id="ProtNLM"/>
    </source>
</evidence>
<dbReference type="Gene3D" id="3.30.70.60">
    <property type="match status" value="1"/>
</dbReference>
<keyword evidence="1" id="KW-0175">Coiled coil</keyword>
<dbReference type="EMBL" id="CP041166">
    <property type="protein sequence ID" value="QFR43559.1"/>
    <property type="molecule type" value="Genomic_DNA"/>
</dbReference>
<dbReference type="Pfam" id="PF04350">
    <property type="entry name" value="PilO"/>
    <property type="match status" value="1"/>
</dbReference>
<organism evidence="3 4">
    <name type="scientific">Sulfurimonas xiamenensis</name>
    <dbReference type="NCBI Taxonomy" id="2590021"/>
    <lineage>
        <taxon>Bacteria</taxon>
        <taxon>Pseudomonadati</taxon>
        <taxon>Campylobacterota</taxon>
        <taxon>Epsilonproteobacteria</taxon>
        <taxon>Campylobacterales</taxon>
        <taxon>Sulfurimonadaceae</taxon>
        <taxon>Sulfurimonas</taxon>
    </lineage>
</organism>
<evidence type="ECO:0000256" key="1">
    <source>
        <dbReference type="SAM" id="Coils"/>
    </source>
</evidence>
<reference evidence="4" key="1">
    <citation type="submission" date="2019-06" db="EMBL/GenBank/DDBJ databases">
        <title>Sulfurimonas gotlandica sp. nov., a chemoautotrophic and psychrotolerant epsilonproteobacterium isolated from a pelagic redoxcline, and an emended description of the genus Sulfurimonas.</title>
        <authorList>
            <person name="Wang S."/>
            <person name="Jiang L."/>
            <person name="Shao Z."/>
        </authorList>
    </citation>
    <scope>NUCLEOTIDE SEQUENCE [LARGE SCALE GENOMIC DNA]</scope>
    <source>
        <strain evidence="4">1-1N</strain>
    </source>
</reference>
<keyword evidence="4" id="KW-1185">Reference proteome</keyword>
<evidence type="ECO:0000313" key="3">
    <source>
        <dbReference type="EMBL" id="QFR43559.1"/>
    </source>
</evidence>
<proteinExistence type="predicted"/>
<feature type="transmembrane region" description="Helical" evidence="2">
    <location>
        <begin position="26"/>
        <end position="45"/>
    </location>
</feature>
<dbReference type="InterPro" id="IPR014717">
    <property type="entry name" value="Transl_elong_EF1B/ribsomal_bS6"/>
</dbReference>
<dbReference type="Proteomes" id="UP000326061">
    <property type="component" value="Chromosome"/>
</dbReference>
<protein>
    <recommendedName>
        <fullName evidence="5">Type IV pilus assembly protein PilO</fullName>
    </recommendedName>
</protein>
<keyword evidence="2" id="KW-0812">Transmembrane</keyword>
<dbReference type="AlphaFoldDB" id="A0AAJ4A452"/>
<sequence length="212" mass="24803">MSFKLMIENTLQRIDNFFKEKSQKDVYMIYIIIVAILFFLAYPFYDSSVNEFNSAKKKVEDITKKIDSDKIYLKINTEEKVAKLVQEIKNLENELLVQKDNNKYIKEKIETIYSLIYDEIAWGEYLNSISVNAKEHNVKIINFEESYPKNETSTFGHVLDVELKVKGNYLNTVKFINSLEKSELVVDVHDLSIKAQNELSTDLNISIWGITY</sequence>
<keyword evidence="2" id="KW-1133">Transmembrane helix</keyword>
<accession>A0AAJ4A452</accession>
<dbReference type="InterPro" id="IPR007445">
    <property type="entry name" value="PilO"/>
</dbReference>
<dbReference type="KEGG" id="suln:FJR47_06410"/>
<gene>
    <name evidence="3" type="ORF">FJR47_06410</name>
</gene>
<name>A0AAJ4A452_9BACT</name>
<evidence type="ECO:0000256" key="2">
    <source>
        <dbReference type="SAM" id="Phobius"/>
    </source>
</evidence>
<feature type="coiled-coil region" evidence="1">
    <location>
        <begin position="74"/>
        <end position="108"/>
    </location>
</feature>
<keyword evidence="2" id="KW-0472">Membrane</keyword>
<evidence type="ECO:0000313" key="4">
    <source>
        <dbReference type="Proteomes" id="UP000326061"/>
    </source>
</evidence>